<evidence type="ECO:0008006" key="4">
    <source>
        <dbReference type="Google" id="ProtNLM"/>
    </source>
</evidence>
<reference evidence="2 3" key="1">
    <citation type="submission" date="2020-08" db="EMBL/GenBank/DDBJ databases">
        <title>Genome public.</title>
        <authorList>
            <person name="Liu C."/>
            <person name="Sun Q."/>
        </authorList>
    </citation>
    <scope>NUCLEOTIDE SEQUENCE [LARGE SCALE GENOMIC DNA]</scope>
    <source>
        <strain evidence="2 3">3_YM_SP_D4_24.mj</strain>
    </source>
</reference>
<evidence type="ECO:0000313" key="3">
    <source>
        <dbReference type="Proteomes" id="UP000661649"/>
    </source>
</evidence>
<keyword evidence="1" id="KW-0812">Transmembrane</keyword>
<evidence type="ECO:0000256" key="1">
    <source>
        <dbReference type="SAM" id="Phobius"/>
    </source>
</evidence>
<accession>A0ABR7PCR0</accession>
<proteinExistence type="predicted"/>
<feature type="transmembrane region" description="Helical" evidence="1">
    <location>
        <begin position="66"/>
        <end position="99"/>
    </location>
</feature>
<dbReference type="EMBL" id="JACRTP010000004">
    <property type="protein sequence ID" value="MBC8629194.1"/>
    <property type="molecule type" value="Genomic_DNA"/>
</dbReference>
<sequence>MITGKVLLAPFLFCLFWISRIFELFLKISRPIVTILCAIGSVGITIGAIIHIFFYLQGRGISVWGIVLSVFFAAALMVVPAAGVGVVIVVLEGICNGIYRMYRPAMEKMNLEEEKKDYHLAECEWDEKTPDAPWKNKEECERRIHYFKGVKDKEELEKRLSGLLRIYRPEKEFAEDALTRSILDEFEYLKGRLPEKAKDV</sequence>
<keyword evidence="1" id="KW-0472">Membrane</keyword>
<feature type="transmembrane region" description="Helical" evidence="1">
    <location>
        <begin position="33"/>
        <end position="54"/>
    </location>
</feature>
<dbReference type="Proteomes" id="UP000661649">
    <property type="component" value="Unassembled WGS sequence"/>
</dbReference>
<organism evidence="2 3">
    <name type="scientific">Blautia stercoris</name>
    <dbReference type="NCBI Taxonomy" id="871664"/>
    <lineage>
        <taxon>Bacteria</taxon>
        <taxon>Bacillati</taxon>
        <taxon>Bacillota</taxon>
        <taxon>Clostridia</taxon>
        <taxon>Lachnospirales</taxon>
        <taxon>Lachnospiraceae</taxon>
        <taxon>Blautia</taxon>
    </lineage>
</organism>
<evidence type="ECO:0000313" key="2">
    <source>
        <dbReference type="EMBL" id="MBC8629194.1"/>
    </source>
</evidence>
<comment type="caution">
    <text evidence="2">The sequence shown here is derived from an EMBL/GenBank/DDBJ whole genome shotgun (WGS) entry which is preliminary data.</text>
</comment>
<gene>
    <name evidence="2" type="ORF">H8712_11315</name>
</gene>
<protein>
    <recommendedName>
        <fullName evidence="4">MFS transporter</fullName>
    </recommendedName>
</protein>
<feature type="transmembrane region" description="Helical" evidence="1">
    <location>
        <begin position="6"/>
        <end position="26"/>
    </location>
</feature>
<name>A0ABR7PCR0_9FIRM</name>
<keyword evidence="1" id="KW-1133">Transmembrane helix</keyword>
<keyword evidence="3" id="KW-1185">Reference proteome</keyword>
<dbReference type="RefSeq" id="WP_022303177.1">
    <property type="nucleotide sequence ID" value="NZ_DAWEED010000001.1"/>
</dbReference>